<evidence type="ECO:0000259" key="6">
    <source>
        <dbReference type="PROSITE" id="PS50041"/>
    </source>
</evidence>
<proteinExistence type="predicted"/>
<dbReference type="WBParaSite" id="MBELARI_LOCUS17159">
    <property type="protein sequence ID" value="MBELARI_LOCUS17159"/>
    <property type="gene ID" value="MBELARI_LOCUS17159"/>
</dbReference>
<dbReference type="InterPro" id="IPR001304">
    <property type="entry name" value="C-type_lectin-like"/>
</dbReference>
<feature type="domain" description="C-type lectin" evidence="6">
    <location>
        <begin position="234"/>
        <end position="348"/>
    </location>
</feature>
<dbReference type="SMART" id="SM00042">
    <property type="entry name" value="CUB"/>
    <property type="match status" value="1"/>
</dbReference>
<reference evidence="8" key="1">
    <citation type="submission" date="2024-02" db="UniProtKB">
        <authorList>
            <consortium name="WormBaseParasite"/>
        </authorList>
    </citation>
    <scope>IDENTIFICATION</scope>
</reference>
<keyword evidence="4" id="KW-0732">Signal</keyword>
<feature type="region of interest" description="Disordered" evidence="3">
    <location>
        <begin position="27"/>
        <end position="54"/>
    </location>
</feature>
<evidence type="ECO:0000313" key="8">
    <source>
        <dbReference type="WBParaSite" id="MBELARI_LOCUS17159"/>
    </source>
</evidence>
<dbReference type="PROSITE" id="PS00615">
    <property type="entry name" value="C_TYPE_LECTIN_1"/>
    <property type="match status" value="1"/>
</dbReference>
<name>A0AAF3J5B8_9BILA</name>
<evidence type="ECO:0008006" key="9">
    <source>
        <dbReference type="Google" id="ProtNLM"/>
    </source>
</evidence>
<evidence type="ECO:0000256" key="3">
    <source>
        <dbReference type="SAM" id="MobiDB-lite"/>
    </source>
</evidence>
<dbReference type="InterPro" id="IPR000859">
    <property type="entry name" value="CUB_dom"/>
</dbReference>
<evidence type="ECO:0000259" key="5">
    <source>
        <dbReference type="PROSITE" id="PS01180"/>
    </source>
</evidence>
<dbReference type="SMART" id="SM00034">
    <property type="entry name" value="CLECT"/>
    <property type="match status" value="2"/>
</dbReference>
<dbReference type="Gene3D" id="3.10.100.10">
    <property type="entry name" value="Mannose-Binding Protein A, subunit A"/>
    <property type="match status" value="2"/>
</dbReference>
<dbReference type="InterPro" id="IPR016187">
    <property type="entry name" value="CTDL_fold"/>
</dbReference>
<comment type="caution">
    <text evidence="2">Lacks conserved residue(s) required for the propagation of feature annotation.</text>
</comment>
<feature type="domain" description="C-type lectin" evidence="6">
    <location>
        <begin position="516"/>
        <end position="634"/>
    </location>
</feature>
<dbReference type="PANTHER" id="PTHR22991:SF40">
    <property type="entry name" value="PROTEIN CBG13490"/>
    <property type="match status" value="1"/>
</dbReference>
<dbReference type="InterPro" id="IPR016186">
    <property type="entry name" value="C-type_lectin-like/link_sf"/>
</dbReference>
<keyword evidence="7" id="KW-1185">Reference proteome</keyword>
<dbReference type="PANTHER" id="PTHR22991">
    <property type="entry name" value="PROTEIN CBG13490"/>
    <property type="match status" value="1"/>
</dbReference>
<evidence type="ECO:0000256" key="2">
    <source>
        <dbReference type="PROSITE-ProRule" id="PRU00059"/>
    </source>
</evidence>
<protein>
    <recommendedName>
        <fullName evidence="9">C-type lectin</fullName>
    </recommendedName>
</protein>
<dbReference type="CDD" id="cd00037">
    <property type="entry name" value="CLECT"/>
    <property type="match status" value="2"/>
</dbReference>
<evidence type="ECO:0000256" key="4">
    <source>
        <dbReference type="SAM" id="SignalP"/>
    </source>
</evidence>
<dbReference type="Proteomes" id="UP000887575">
    <property type="component" value="Unassembled WGS sequence"/>
</dbReference>
<dbReference type="Gene3D" id="2.60.120.290">
    <property type="entry name" value="Spermadhesin, CUB domain"/>
    <property type="match status" value="1"/>
</dbReference>
<dbReference type="SUPFAM" id="SSF49854">
    <property type="entry name" value="Spermadhesin, CUB domain"/>
    <property type="match status" value="1"/>
</dbReference>
<accession>A0AAF3J5B8</accession>
<dbReference type="CDD" id="cd00041">
    <property type="entry name" value="CUB"/>
    <property type="match status" value="1"/>
</dbReference>
<dbReference type="InterPro" id="IPR018378">
    <property type="entry name" value="C-type_lectin_CS"/>
</dbReference>
<organism evidence="7 8">
    <name type="scientific">Mesorhabditis belari</name>
    <dbReference type="NCBI Taxonomy" id="2138241"/>
    <lineage>
        <taxon>Eukaryota</taxon>
        <taxon>Metazoa</taxon>
        <taxon>Ecdysozoa</taxon>
        <taxon>Nematoda</taxon>
        <taxon>Chromadorea</taxon>
        <taxon>Rhabditida</taxon>
        <taxon>Rhabditina</taxon>
        <taxon>Rhabditomorpha</taxon>
        <taxon>Rhabditoidea</taxon>
        <taxon>Rhabditidae</taxon>
        <taxon>Mesorhabditinae</taxon>
        <taxon>Mesorhabditis</taxon>
    </lineage>
</organism>
<feature type="domain" description="CUB" evidence="5">
    <location>
        <begin position="370"/>
        <end position="479"/>
    </location>
</feature>
<dbReference type="PROSITE" id="PS01180">
    <property type="entry name" value="CUB"/>
    <property type="match status" value="1"/>
</dbReference>
<evidence type="ECO:0000313" key="7">
    <source>
        <dbReference type="Proteomes" id="UP000887575"/>
    </source>
</evidence>
<feature type="signal peptide" evidence="4">
    <location>
        <begin position="1"/>
        <end position="18"/>
    </location>
</feature>
<dbReference type="SUPFAM" id="SSF56436">
    <property type="entry name" value="C-type lectin-like"/>
    <property type="match status" value="2"/>
</dbReference>
<dbReference type="InterPro" id="IPR035914">
    <property type="entry name" value="Sperma_CUB_dom_sf"/>
</dbReference>
<dbReference type="Pfam" id="PF00059">
    <property type="entry name" value="Lectin_C"/>
    <property type="match status" value="2"/>
</dbReference>
<dbReference type="AlphaFoldDB" id="A0AAF3J5B8"/>
<evidence type="ECO:0000256" key="1">
    <source>
        <dbReference type="ARBA" id="ARBA00023157"/>
    </source>
</evidence>
<feature type="chain" id="PRO_5042138017" description="C-type lectin" evidence="4">
    <location>
        <begin position="19"/>
        <end position="642"/>
    </location>
</feature>
<keyword evidence="1" id="KW-1015">Disulfide bond</keyword>
<sequence>MWPLRIVALSLFVHSALSNGGYVVAPSSSSSLSSPSSSVETSVTSSLSSQPAPALPDDYNALPSAAIESFSETPSTVSDSSNSIETVAAPAAAPCGDTTSAAIAPTTVAEIPASTGGLYATPTQRLRVMAARRLAAVRIAAARRRVAVVRRAVMARKAVVARRAAVMAAAAKRRVVVARRVAARPNPPDVSNGDQCFLLRSNSLWYPQHCLRFTDYALCEEISTVATCGDYQEVDGICLQVKMDPLSFNDAEKDCRHDGGNLVSIHDSTMNSNVYDEMHLGGVTTVGWIGLQQIANVLSWTDGTKVDYNNLPTPKNADGCFTMSMVAFLYPKQWISEDCSITFPYVCQREKSVNPVTKAPPTTTISPSVCGQNEFRGASGIINSPGYPSYFHDDDCYYQINGTLNAINIDVSKISGPTYWRLDIYAGSYAYQNMRIYSISSLDPSRPLQYSSPIPYMYIHFQADPENYGTPFQMTWTTTINPQYSLGDLTGSTILPPQSIPTTHPLCDDVWIYDDVRNICLGFTQALKWDTSRALCEQQNAQLLSIHDFAEEQNLIGLLDNLYHPGGYQLWIGGNWMAGYWRWTDNSNFQYQDFVNGDTSNANGNCLTIEYYYAAKTKGWRAADCTLDLQAICFKPPKQQKA</sequence>
<dbReference type="PROSITE" id="PS50041">
    <property type="entry name" value="C_TYPE_LECTIN_2"/>
    <property type="match status" value="2"/>
</dbReference>
<dbReference type="InterPro" id="IPR050976">
    <property type="entry name" value="Snaclec"/>
</dbReference>